<dbReference type="SUPFAM" id="SSF109604">
    <property type="entry name" value="HD-domain/PDEase-like"/>
    <property type="match status" value="1"/>
</dbReference>
<name>A0A7I7RYV6_9MYCO</name>
<organism evidence="2 3">
    <name type="scientific">Mycolicibacterium arabiense</name>
    <dbReference type="NCBI Taxonomy" id="1286181"/>
    <lineage>
        <taxon>Bacteria</taxon>
        <taxon>Bacillati</taxon>
        <taxon>Actinomycetota</taxon>
        <taxon>Actinomycetes</taxon>
        <taxon>Mycobacteriales</taxon>
        <taxon>Mycobacteriaceae</taxon>
        <taxon>Mycolicibacterium</taxon>
    </lineage>
</organism>
<keyword evidence="3" id="KW-1185">Reference proteome</keyword>
<dbReference type="KEGG" id="marz:MARA_32900"/>
<dbReference type="InterPro" id="IPR003607">
    <property type="entry name" value="HD/PDEase_dom"/>
</dbReference>
<gene>
    <name evidence="2" type="ORF">MARA_32900</name>
</gene>
<dbReference type="RefSeq" id="WP_407666463.1">
    <property type="nucleotide sequence ID" value="NZ_AP022593.1"/>
</dbReference>
<geneLocation type="plasmid" evidence="3">
    <name>pjcm18538 dna</name>
</geneLocation>
<dbReference type="PANTHER" id="PTHR35569:SF1">
    <property type="entry name" value="CYANAMIDE HYDRATASE DDI2-RELATED"/>
    <property type="match status" value="1"/>
</dbReference>
<accession>A0A7I7RYV6</accession>
<evidence type="ECO:0000313" key="3">
    <source>
        <dbReference type="Proteomes" id="UP000467428"/>
    </source>
</evidence>
<dbReference type="Pfam" id="PF01966">
    <property type="entry name" value="HD"/>
    <property type="match status" value="1"/>
</dbReference>
<dbReference type="CDD" id="cd00077">
    <property type="entry name" value="HDc"/>
    <property type="match status" value="1"/>
</dbReference>
<dbReference type="PANTHER" id="PTHR35569">
    <property type="entry name" value="CYANAMIDE HYDRATASE DDI2-RELATED"/>
    <property type="match status" value="1"/>
</dbReference>
<sequence length="231" mass="24706">MTNQTSNPPAADAAAWDLPDSDICTAAMTLVHDVSPAFLTNHCVRSYLFGRELAASTGLRGGADYDDESLFLACILHDLGITDHAAGDQRFEVEGADAAARFLRGHGMPDDRVEPVWQSIALHTSLGLAQRFGTVQELSFRGISLDIDGSEKDALPNGFADRVHASWPRHDLGYAIADSIAEGTRANPLKAPPFSLPAHLHEAINGTSIAFLDVVANNGWGDRPLVNAPAR</sequence>
<proteinExistence type="predicted"/>
<evidence type="ECO:0000313" key="2">
    <source>
        <dbReference type="EMBL" id="BBY49822.1"/>
    </source>
</evidence>
<reference evidence="2 3" key="1">
    <citation type="journal article" date="2019" name="Emerg. Microbes Infect.">
        <title>Comprehensive subspecies identification of 175 nontuberculous mycobacteria species based on 7547 genomic profiles.</title>
        <authorList>
            <person name="Matsumoto Y."/>
            <person name="Kinjo T."/>
            <person name="Motooka D."/>
            <person name="Nabeya D."/>
            <person name="Jung N."/>
            <person name="Uechi K."/>
            <person name="Horii T."/>
            <person name="Iida T."/>
            <person name="Fujita J."/>
            <person name="Nakamura S."/>
        </authorList>
    </citation>
    <scope>NUCLEOTIDE SEQUENCE [LARGE SCALE GENOMIC DNA]</scope>
    <source>
        <strain evidence="2 3">JCM 18538</strain>
    </source>
</reference>
<evidence type="ECO:0000259" key="1">
    <source>
        <dbReference type="Pfam" id="PF01966"/>
    </source>
</evidence>
<dbReference type="Gene3D" id="1.10.3210.10">
    <property type="entry name" value="Hypothetical protein af1432"/>
    <property type="match status" value="1"/>
</dbReference>
<dbReference type="AlphaFoldDB" id="A0A7I7RYV6"/>
<protein>
    <recommendedName>
        <fullName evidence="1">HD domain-containing protein</fullName>
    </recommendedName>
</protein>
<dbReference type="EMBL" id="AP022593">
    <property type="protein sequence ID" value="BBY49822.1"/>
    <property type="molecule type" value="Genomic_DNA"/>
</dbReference>
<dbReference type="InterPro" id="IPR006674">
    <property type="entry name" value="HD_domain"/>
</dbReference>
<dbReference type="Proteomes" id="UP000467428">
    <property type="component" value="Chromosome"/>
</dbReference>
<feature type="domain" description="HD" evidence="1">
    <location>
        <begin position="41"/>
        <end position="128"/>
    </location>
</feature>